<dbReference type="Pfam" id="PF17940">
    <property type="entry name" value="TetR_C_31"/>
    <property type="match status" value="1"/>
</dbReference>
<evidence type="ECO:0000259" key="4">
    <source>
        <dbReference type="PROSITE" id="PS50977"/>
    </source>
</evidence>
<feature type="compositionally biased region" description="Polar residues" evidence="3">
    <location>
        <begin position="40"/>
        <end position="51"/>
    </location>
</feature>
<evidence type="ECO:0000256" key="1">
    <source>
        <dbReference type="ARBA" id="ARBA00023125"/>
    </source>
</evidence>
<dbReference type="InterPro" id="IPR001647">
    <property type="entry name" value="HTH_TetR"/>
</dbReference>
<dbReference type="EMBL" id="BAABHK010000006">
    <property type="protein sequence ID" value="GAA4628459.1"/>
    <property type="molecule type" value="Genomic_DNA"/>
</dbReference>
<reference evidence="6" key="1">
    <citation type="journal article" date="2019" name="Int. J. Syst. Evol. Microbiol.">
        <title>The Global Catalogue of Microorganisms (GCM) 10K type strain sequencing project: providing services to taxonomists for standard genome sequencing and annotation.</title>
        <authorList>
            <consortium name="The Broad Institute Genomics Platform"/>
            <consortium name="The Broad Institute Genome Sequencing Center for Infectious Disease"/>
            <person name="Wu L."/>
            <person name="Ma J."/>
        </authorList>
    </citation>
    <scope>NUCLEOTIDE SEQUENCE [LARGE SCALE GENOMIC DNA]</scope>
    <source>
        <strain evidence="6">JCM 17939</strain>
    </source>
</reference>
<dbReference type="Gene3D" id="1.10.357.10">
    <property type="entry name" value="Tetracycline Repressor, domain 2"/>
    <property type="match status" value="1"/>
</dbReference>
<feature type="domain" description="HTH tetR-type" evidence="4">
    <location>
        <begin position="62"/>
        <end position="122"/>
    </location>
</feature>
<organism evidence="5 6">
    <name type="scientific">Actinoallomurus vinaceus</name>
    <dbReference type="NCBI Taxonomy" id="1080074"/>
    <lineage>
        <taxon>Bacteria</taxon>
        <taxon>Bacillati</taxon>
        <taxon>Actinomycetota</taxon>
        <taxon>Actinomycetes</taxon>
        <taxon>Streptosporangiales</taxon>
        <taxon>Thermomonosporaceae</taxon>
        <taxon>Actinoallomurus</taxon>
    </lineage>
</organism>
<keyword evidence="6" id="KW-1185">Reference proteome</keyword>
<evidence type="ECO:0000313" key="6">
    <source>
        <dbReference type="Proteomes" id="UP001501442"/>
    </source>
</evidence>
<dbReference type="PROSITE" id="PS50977">
    <property type="entry name" value="HTH_TETR_2"/>
    <property type="match status" value="1"/>
</dbReference>
<dbReference type="InterPro" id="IPR009057">
    <property type="entry name" value="Homeodomain-like_sf"/>
</dbReference>
<dbReference type="SUPFAM" id="SSF46689">
    <property type="entry name" value="Homeodomain-like"/>
    <property type="match status" value="1"/>
</dbReference>
<evidence type="ECO:0000256" key="3">
    <source>
        <dbReference type="SAM" id="MobiDB-lite"/>
    </source>
</evidence>
<dbReference type="PANTHER" id="PTHR30055">
    <property type="entry name" value="HTH-TYPE TRANSCRIPTIONAL REGULATOR RUTR"/>
    <property type="match status" value="1"/>
</dbReference>
<name>A0ABP8UF20_9ACTN</name>
<feature type="DNA-binding region" description="H-T-H motif" evidence="2">
    <location>
        <begin position="85"/>
        <end position="104"/>
    </location>
</feature>
<dbReference type="InterPro" id="IPR041583">
    <property type="entry name" value="TetR_C_31"/>
</dbReference>
<dbReference type="InterPro" id="IPR036271">
    <property type="entry name" value="Tet_transcr_reg_TetR-rel_C_sf"/>
</dbReference>
<evidence type="ECO:0000256" key="2">
    <source>
        <dbReference type="PROSITE-ProRule" id="PRU00335"/>
    </source>
</evidence>
<dbReference type="SUPFAM" id="SSF48498">
    <property type="entry name" value="Tetracyclin repressor-like, C-terminal domain"/>
    <property type="match status" value="1"/>
</dbReference>
<evidence type="ECO:0000313" key="5">
    <source>
        <dbReference type="EMBL" id="GAA4628459.1"/>
    </source>
</evidence>
<accession>A0ABP8UF20</accession>
<dbReference type="PRINTS" id="PR00455">
    <property type="entry name" value="HTHTETR"/>
</dbReference>
<keyword evidence="1 2" id="KW-0238">DNA-binding</keyword>
<dbReference type="Pfam" id="PF00440">
    <property type="entry name" value="TetR_N"/>
    <property type="match status" value="1"/>
</dbReference>
<feature type="region of interest" description="Disordered" evidence="3">
    <location>
        <begin position="1"/>
        <end position="65"/>
    </location>
</feature>
<protein>
    <submittedName>
        <fullName evidence="5">TetR family transcriptional regulator</fullName>
    </submittedName>
</protein>
<dbReference type="InterPro" id="IPR050109">
    <property type="entry name" value="HTH-type_TetR-like_transc_reg"/>
</dbReference>
<dbReference type="Proteomes" id="UP001501442">
    <property type="component" value="Unassembled WGS sequence"/>
</dbReference>
<proteinExistence type="predicted"/>
<dbReference type="RefSeq" id="WP_345432896.1">
    <property type="nucleotide sequence ID" value="NZ_BAABHK010000006.1"/>
</dbReference>
<gene>
    <name evidence="5" type="ORF">GCM10023196_044870</name>
</gene>
<dbReference type="PANTHER" id="PTHR30055:SF231">
    <property type="entry name" value="TRANSCRIPTIONAL REGULATORY PROTEIN (PROBABLY DEOR-FAMILY)-RELATED"/>
    <property type="match status" value="1"/>
</dbReference>
<sequence>MAWGKRMPPRGRAEAATNKPERRDAARAGEPAEAERRSTTPRADTASQRGPTRQEPAQARGRQRKEALLDAAVDLIEAGGFAQVTHRAVADRATLPLAATTYYFRSREDLLTQAFARLVQRDVAAMRERLRPVADTGPAAVADAVVSALAPAGEAERSRQLALWELYFQVGREPAFRPFARAWTDGCHEIVAEVLAEAGYPHTPWDVDILVATIEGMIARDLVEARPDAIRAMIDTVARLLPALQATAPADGPAG</sequence>
<comment type="caution">
    <text evidence="5">The sequence shown here is derived from an EMBL/GenBank/DDBJ whole genome shotgun (WGS) entry which is preliminary data.</text>
</comment>